<sequence>MAIQPNISGDALYALIVWQLLIPLAAPWLQTILYSIFIRAGDSRPHPSSTRYLKHRRHILTAIYAAYFLFTIYELDWHLQRTGNVYIDLGVPIHVGESALQSRFRKLAVRFHPDKIGPGMHRDAANDYYVTLKQARDIILDPVKRFAYDRFGPDILQQCQHCLTVREYTTQGLLVTVWTYGPLVFALMAANTLGFFKDGAYWRYLVILAMAIYEARTALRSDHPPLLTRVINPFMTGLGLRSAYLPFQVTSILRRASLSLAQFLGLLIPLYRNDHQTPTPTDNSEEAQQKQVERLYSSVTNINEQASRILDLESMPYRGNKHVKHELREALNKYMVQNVVNQERVVRNAIGASIKKRREGVPLGAKGNR</sequence>
<dbReference type="PROSITE" id="PS50076">
    <property type="entry name" value="DNAJ_2"/>
    <property type="match status" value="1"/>
</dbReference>
<keyword evidence="1" id="KW-1133">Transmembrane helix</keyword>
<keyword evidence="4" id="KW-1185">Reference proteome</keyword>
<dbReference type="SUPFAM" id="SSF46565">
    <property type="entry name" value="Chaperone J-domain"/>
    <property type="match status" value="1"/>
</dbReference>
<dbReference type="Pfam" id="PF00226">
    <property type="entry name" value="DnaJ"/>
    <property type="match status" value="1"/>
</dbReference>
<feature type="domain" description="J" evidence="2">
    <location>
        <begin position="84"/>
        <end position="152"/>
    </location>
</feature>
<feature type="transmembrane region" description="Helical" evidence="1">
    <location>
        <begin position="12"/>
        <end position="38"/>
    </location>
</feature>
<dbReference type="OrthoDB" id="436519at2759"/>
<organism evidence="3 4">
    <name type="scientific">Delitschia confertaspora ATCC 74209</name>
    <dbReference type="NCBI Taxonomy" id="1513339"/>
    <lineage>
        <taxon>Eukaryota</taxon>
        <taxon>Fungi</taxon>
        <taxon>Dikarya</taxon>
        <taxon>Ascomycota</taxon>
        <taxon>Pezizomycotina</taxon>
        <taxon>Dothideomycetes</taxon>
        <taxon>Pleosporomycetidae</taxon>
        <taxon>Pleosporales</taxon>
        <taxon>Delitschiaceae</taxon>
        <taxon>Delitschia</taxon>
    </lineage>
</organism>
<protein>
    <recommendedName>
        <fullName evidence="2">J domain-containing protein</fullName>
    </recommendedName>
</protein>
<dbReference type="Gene3D" id="1.10.287.110">
    <property type="entry name" value="DnaJ domain"/>
    <property type="match status" value="1"/>
</dbReference>
<evidence type="ECO:0000313" key="4">
    <source>
        <dbReference type="Proteomes" id="UP000799536"/>
    </source>
</evidence>
<dbReference type="PRINTS" id="PR00625">
    <property type="entry name" value="JDOMAIN"/>
</dbReference>
<dbReference type="CDD" id="cd06257">
    <property type="entry name" value="DnaJ"/>
    <property type="match status" value="1"/>
</dbReference>
<keyword evidence="1" id="KW-0812">Transmembrane</keyword>
<feature type="transmembrane region" description="Helical" evidence="1">
    <location>
        <begin position="58"/>
        <end position="75"/>
    </location>
</feature>
<dbReference type="InterPro" id="IPR001623">
    <property type="entry name" value="DnaJ_domain"/>
</dbReference>
<proteinExistence type="predicted"/>
<dbReference type="InterPro" id="IPR036869">
    <property type="entry name" value="J_dom_sf"/>
</dbReference>
<evidence type="ECO:0000256" key="1">
    <source>
        <dbReference type="SAM" id="Phobius"/>
    </source>
</evidence>
<evidence type="ECO:0000259" key="2">
    <source>
        <dbReference type="PROSITE" id="PS50076"/>
    </source>
</evidence>
<dbReference type="Proteomes" id="UP000799536">
    <property type="component" value="Unassembled WGS sequence"/>
</dbReference>
<comment type="caution">
    <text evidence="3">The sequence shown here is derived from an EMBL/GenBank/DDBJ whole genome shotgun (WGS) entry which is preliminary data.</text>
</comment>
<reference evidence="3" key="1">
    <citation type="journal article" date="2020" name="Stud. Mycol.">
        <title>101 Dothideomycetes genomes: a test case for predicting lifestyles and emergence of pathogens.</title>
        <authorList>
            <person name="Haridas S."/>
            <person name="Albert R."/>
            <person name="Binder M."/>
            <person name="Bloem J."/>
            <person name="Labutti K."/>
            <person name="Salamov A."/>
            <person name="Andreopoulos B."/>
            <person name="Baker S."/>
            <person name="Barry K."/>
            <person name="Bills G."/>
            <person name="Bluhm B."/>
            <person name="Cannon C."/>
            <person name="Castanera R."/>
            <person name="Culley D."/>
            <person name="Daum C."/>
            <person name="Ezra D."/>
            <person name="Gonzalez J."/>
            <person name="Henrissat B."/>
            <person name="Kuo A."/>
            <person name="Liang C."/>
            <person name="Lipzen A."/>
            <person name="Lutzoni F."/>
            <person name="Magnuson J."/>
            <person name="Mondo S."/>
            <person name="Nolan M."/>
            <person name="Ohm R."/>
            <person name="Pangilinan J."/>
            <person name="Park H.-J."/>
            <person name="Ramirez L."/>
            <person name="Alfaro M."/>
            <person name="Sun H."/>
            <person name="Tritt A."/>
            <person name="Yoshinaga Y."/>
            <person name="Zwiers L.-H."/>
            <person name="Turgeon B."/>
            <person name="Goodwin S."/>
            <person name="Spatafora J."/>
            <person name="Crous P."/>
            <person name="Grigoriev I."/>
        </authorList>
    </citation>
    <scope>NUCLEOTIDE SEQUENCE</scope>
    <source>
        <strain evidence="3">ATCC 74209</strain>
    </source>
</reference>
<gene>
    <name evidence="3" type="ORF">GQ43DRAFT_467603</name>
</gene>
<feature type="transmembrane region" description="Helical" evidence="1">
    <location>
        <begin position="173"/>
        <end position="195"/>
    </location>
</feature>
<dbReference type="AlphaFoldDB" id="A0A9P4JXB6"/>
<name>A0A9P4JXB6_9PLEO</name>
<dbReference type="EMBL" id="ML993846">
    <property type="protein sequence ID" value="KAF2206066.1"/>
    <property type="molecule type" value="Genomic_DNA"/>
</dbReference>
<keyword evidence="1" id="KW-0472">Membrane</keyword>
<evidence type="ECO:0000313" key="3">
    <source>
        <dbReference type="EMBL" id="KAF2206066.1"/>
    </source>
</evidence>
<accession>A0A9P4JXB6</accession>